<dbReference type="EMBL" id="LFNG01000002">
    <property type="protein sequence ID" value="KMQ72478.1"/>
    <property type="molecule type" value="Genomic_DNA"/>
</dbReference>
<keyword evidence="1 2" id="KW-0732">Signal</keyword>
<dbReference type="Pfam" id="PF20009">
    <property type="entry name" value="GEVED"/>
    <property type="match status" value="1"/>
</dbReference>
<name>A0A0J7J248_9FLAO</name>
<dbReference type="Pfam" id="PF18962">
    <property type="entry name" value="Por_Secre_tail"/>
    <property type="match status" value="1"/>
</dbReference>
<accession>A0A0J7J248</accession>
<dbReference type="InterPro" id="IPR036116">
    <property type="entry name" value="FN3_sf"/>
</dbReference>
<proteinExistence type="predicted"/>
<dbReference type="InterPro" id="IPR013783">
    <property type="entry name" value="Ig-like_fold"/>
</dbReference>
<dbReference type="STRING" id="1304281.ACM44_01685"/>
<feature type="signal peptide" evidence="2">
    <location>
        <begin position="1"/>
        <end position="18"/>
    </location>
</feature>
<sequence>MKKLLLTCGVLLGVCASAQVSGTKTIGVDYPTLADAFIDLNANGVGAGGATINVPSGYSESAPSGGFTLGTAILNASLSSSNPLIIQKSGSGANPVINAQVGTTSYDAFFKFVGVDYVTIDGFTLQENASNNTANMAIERGFYFYPLDATDGCNNNTIQNNVVNFISSGVIAPTAGVYFAHTTESGTALVPTVISGMNSNNKIYGNTINNALSIGVMLNGYASAAPYTLRDSGNDVGGTSAATGNTFNNLGELGYVTAYGVFGTYQASSNVSFNTMNFADGGLGAAGIYIYGDNTSFTVNNNKVNAPNRLNYTSTSNGTYAGIYCLSVNASTAVNLTANNNDINLGTIANHTGTTYQSVYGILHGYAATANTGSFTATKNKVTGASFGTYYGIYTTASGAQTDIIDNTVSGINIAANGYLVYANATAVTNILRNKVYNAQANSTSTLYGVYIVGTTASAKTNIVNNVIGDLRVPNSNSTSVSLAGIYLASSGVTSNLNVYYNSIYLNAVSSGATFNSTGIYHTFNTTSTTATLDMRNNMVINTSTPKGAGYASAFRRSASTNLNNYAVTSNNNNFFTGTGTNQNIYYNGTNAYTTMSAFQTHVGVRETNSLNIGADYLSTNGTSADFLKLNPSTPNTELLDNKGTPIASYTTDYTGTTRDAATPDMGAYEFTYVAPTTVPSCTSLTGSLINLTPNPATISWAVANGATAYKVYVGTTDGGTDIVNGTVTTTTSMQVTLAANSTYYVKIVPTNNIGDATGCAYTMIKTGVMVYCTAGATSTSFEKISNVNFGTINNNSTATAGYEDFTGISTNVNRKGSYVLSVKASAFYTSDSYFAWIDFNQNGVLEDTERVQLTGASATAPATAKIVIPADAKFGPTLMRVKLIDGTDNTPCQTYTYGQVEDYTVKIVSPDVALITSPANGATGVSISPTTITWDAAIGATSYKLFVGTSSGNYDLVNGTTISATTYDLTLNPSTTYYAKLVSNDGSNDSTGNLEISFTTDAALAVTAANKTEISIYPNPFTDILRISDVKNVKSISVSDVSGRQLKTLAPAAELNLSSLNSGLYMVTLHMNDGSVKTVKAIKK</sequence>
<evidence type="ECO:0000256" key="1">
    <source>
        <dbReference type="ARBA" id="ARBA00022729"/>
    </source>
</evidence>
<dbReference type="InterPro" id="IPR045474">
    <property type="entry name" value="GEVED"/>
</dbReference>
<dbReference type="InterPro" id="IPR026444">
    <property type="entry name" value="Secre_tail"/>
</dbReference>
<feature type="domain" description="Secretion system C-terminal sorting" evidence="3">
    <location>
        <begin position="1017"/>
        <end position="1078"/>
    </location>
</feature>
<evidence type="ECO:0000256" key="2">
    <source>
        <dbReference type="SAM" id="SignalP"/>
    </source>
</evidence>
<evidence type="ECO:0000313" key="5">
    <source>
        <dbReference type="EMBL" id="KMQ72478.1"/>
    </source>
</evidence>
<protein>
    <submittedName>
        <fullName evidence="5">Uncharacterized protein</fullName>
    </submittedName>
</protein>
<dbReference type="AlphaFoldDB" id="A0A0J7J248"/>
<dbReference type="RefSeq" id="WP_048498387.1">
    <property type="nucleotide sequence ID" value="NZ_LFNG01000002.1"/>
</dbReference>
<evidence type="ECO:0000259" key="3">
    <source>
        <dbReference type="Pfam" id="PF18962"/>
    </source>
</evidence>
<evidence type="ECO:0000259" key="4">
    <source>
        <dbReference type="Pfam" id="PF20009"/>
    </source>
</evidence>
<evidence type="ECO:0000313" key="6">
    <source>
        <dbReference type="Proteomes" id="UP000035900"/>
    </source>
</evidence>
<dbReference type="Gene3D" id="2.60.40.10">
    <property type="entry name" value="Immunoglobulins"/>
    <property type="match status" value="2"/>
</dbReference>
<feature type="domain" description="GEVED" evidence="4">
    <location>
        <begin position="835"/>
        <end position="906"/>
    </location>
</feature>
<dbReference type="PATRIC" id="fig|1304281.5.peg.359"/>
<dbReference type="SUPFAM" id="SSF49265">
    <property type="entry name" value="Fibronectin type III"/>
    <property type="match status" value="1"/>
</dbReference>
<keyword evidence="6" id="KW-1185">Reference proteome</keyword>
<organism evidence="5 6">
    <name type="scientific">Chryseobacterium koreense CCUG 49689</name>
    <dbReference type="NCBI Taxonomy" id="1304281"/>
    <lineage>
        <taxon>Bacteria</taxon>
        <taxon>Pseudomonadati</taxon>
        <taxon>Bacteroidota</taxon>
        <taxon>Flavobacteriia</taxon>
        <taxon>Flavobacteriales</taxon>
        <taxon>Weeksellaceae</taxon>
        <taxon>Chryseobacterium group</taxon>
        <taxon>Chryseobacterium</taxon>
    </lineage>
</organism>
<dbReference type="SMART" id="SM00710">
    <property type="entry name" value="PbH1"/>
    <property type="match status" value="7"/>
</dbReference>
<dbReference type="Proteomes" id="UP000035900">
    <property type="component" value="Unassembled WGS sequence"/>
</dbReference>
<dbReference type="InterPro" id="IPR006626">
    <property type="entry name" value="PbH1"/>
</dbReference>
<comment type="caution">
    <text evidence="5">The sequence shown here is derived from an EMBL/GenBank/DDBJ whole genome shotgun (WGS) entry which is preliminary data.</text>
</comment>
<gene>
    <name evidence="5" type="ORF">ACM44_01685</name>
</gene>
<dbReference type="OrthoDB" id="906679at2"/>
<reference evidence="5 6" key="1">
    <citation type="journal article" date="2004" name="Int. J. Syst. Evol. Microbiol.">
        <title>Kaistella koreensis gen. nov., sp. nov., a novel member of the Chryseobacterium-Bergeyella-Riemerella branch.</title>
        <authorList>
            <person name="Kim M.K."/>
            <person name="Im W.T."/>
            <person name="Shin Y.K."/>
            <person name="Lim J.H."/>
            <person name="Kim S.H."/>
            <person name="Lee B.C."/>
            <person name="Park M.Y."/>
            <person name="Lee K.Y."/>
            <person name="Lee S.T."/>
        </authorList>
    </citation>
    <scope>NUCLEOTIDE SEQUENCE [LARGE SCALE GENOMIC DNA]</scope>
    <source>
        <strain evidence="5 6">CCUG 49689</strain>
    </source>
</reference>
<dbReference type="NCBIfam" id="TIGR04183">
    <property type="entry name" value="Por_Secre_tail"/>
    <property type="match status" value="1"/>
</dbReference>
<feature type="chain" id="PRO_5005289126" evidence="2">
    <location>
        <begin position="19"/>
        <end position="1085"/>
    </location>
</feature>